<protein>
    <recommendedName>
        <fullName evidence="4">DUF1853 domain-containing protein</fullName>
    </recommendedName>
</protein>
<keyword evidence="3" id="KW-1185">Reference proteome</keyword>
<dbReference type="HOGENOM" id="CLU_053324_0_0_6"/>
<proteinExistence type="predicted"/>
<name>Q1QXZ8_CHRI1</name>
<gene>
    <name evidence="2" type="ordered locus">Csal_1305</name>
</gene>
<dbReference type="eggNOG" id="COG3782">
    <property type="taxonomic scope" value="Bacteria"/>
</dbReference>
<evidence type="ECO:0000313" key="3">
    <source>
        <dbReference type="Proteomes" id="UP000000239"/>
    </source>
</evidence>
<dbReference type="STRING" id="290398.Csal_1305"/>
<reference evidence="2 3" key="1">
    <citation type="journal article" date="2011" name="Stand. Genomic Sci.">
        <title>Complete genome sequence of the halophilic and highly halotolerant Chromohalobacter salexigens type strain (1H11(T)).</title>
        <authorList>
            <person name="Copeland A."/>
            <person name="O'Connor K."/>
            <person name="Lucas S."/>
            <person name="Lapidus A."/>
            <person name="Berry K.W."/>
            <person name="Detter J.C."/>
            <person name="Del Rio T.G."/>
            <person name="Hammon N."/>
            <person name="Dalin E."/>
            <person name="Tice H."/>
            <person name="Pitluck S."/>
            <person name="Bruce D."/>
            <person name="Goodwin L."/>
            <person name="Han C."/>
            <person name="Tapia R."/>
            <person name="Saunders E."/>
            <person name="Schmutz J."/>
            <person name="Brettin T."/>
            <person name="Larimer F."/>
            <person name="Land M."/>
            <person name="Hauser L."/>
            <person name="Vargas C."/>
            <person name="Nieto J.J."/>
            <person name="Kyrpides N.C."/>
            <person name="Ivanova N."/>
            <person name="Goker M."/>
            <person name="Klenk H.P."/>
            <person name="Csonka L.N."/>
            <person name="Woyke T."/>
        </authorList>
    </citation>
    <scope>NUCLEOTIDE SEQUENCE [LARGE SCALE GENOMIC DNA]</scope>
    <source>
        <strain evidence="3">ATCC BAA-138 / DSM 3043 / CIP 106854 / NCIMB 13768 / 1H11</strain>
    </source>
</reference>
<evidence type="ECO:0000256" key="1">
    <source>
        <dbReference type="SAM" id="MobiDB-lite"/>
    </source>
</evidence>
<dbReference type="EMBL" id="CP000285">
    <property type="protein sequence ID" value="ABE58660.1"/>
    <property type="molecule type" value="Genomic_DNA"/>
</dbReference>
<dbReference type="Proteomes" id="UP000000239">
    <property type="component" value="Chromosome"/>
</dbReference>
<accession>Q1QXZ8</accession>
<dbReference type="AlphaFoldDB" id="Q1QXZ8"/>
<sequence>MTHSRCADGDTTDRYEWDSLTHPWVRDLAWLLHAPDLVATAYAGRPTLAELGLENSACRQAWLRELDMAPERLEPYLGECPRRLGLYHERLWHALLDLAPATRLLATNLVLHAHGRTLGELDLLYVDAQERPVHLELAIKYYLGLRDGPGDARDPARWIGTGCADSLARKLHHTLRHQLPLAHHPASLAALKANGIDPTSLEQRIAMPGVLFWPWPHSLPAPRPSRRTALQGVWLPWRDWPALHGALPDDSLGVTLHKPHWLAPPRDERYRPLPVLEAELREHFVVAPTPRQCHLTTPDGTQWRVFVVPDDWPRSLPLPPTTQRRRSHAENWGIGQA</sequence>
<evidence type="ECO:0008006" key="4">
    <source>
        <dbReference type="Google" id="ProtNLM"/>
    </source>
</evidence>
<evidence type="ECO:0000313" key="2">
    <source>
        <dbReference type="EMBL" id="ABE58660.1"/>
    </source>
</evidence>
<dbReference type="OrthoDB" id="378654at2"/>
<dbReference type="KEGG" id="csa:Csal_1305"/>
<organism evidence="2 3">
    <name type="scientific">Chromohalobacter israelensis (strain ATCC BAA-138 / DSM 3043 / CIP 106854 / NCIMB 13768 / 1H11)</name>
    <name type="common">Chromohalobacter salexigens</name>
    <dbReference type="NCBI Taxonomy" id="290398"/>
    <lineage>
        <taxon>Bacteria</taxon>
        <taxon>Pseudomonadati</taxon>
        <taxon>Pseudomonadota</taxon>
        <taxon>Gammaproteobacteria</taxon>
        <taxon>Oceanospirillales</taxon>
        <taxon>Halomonadaceae</taxon>
        <taxon>Chromohalobacter</taxon>
    </lineage>
</organism>
<dbReference type="RefSeq" id="WP_011506606.1">
    <property type="nucleotide sequence ID" value="NC_007963.1"/>
</dbReference>
<feature type="region of interest" description="Disordered" evidence="1">
    <location>
        <begin position="317"/>
        <end position="337"/>
    </location>
</feature>
<dbReference type="Pfam" id="PF08907">
    <property type="entry name" value="DUF1853"/>
    <property type="match status" value="1"/>
</dbReference>
<dbReference type="GeneID" id="95334043"/>
<dbReference type="InterPro" id="IPR015003">
    <property type="entry name" value="DUF1853"/>
</dbReference>